<feature type="transmembrane region" description="Helical" evidence="1">
    <location>
        <begin position="52"/>
        <end position="72"/>
    </location>
</feature>
<feature type="transmembrane region" description="Helical" evidence="1">
    <location>
        <begin position="20"/>
        <end position="40"/>
    </location>
</feature>
<dbReference type="EMBL" id="BTSX01000006">
    <property type="protein sequence ID" value="GMT03317.1"/>
    <property type="molecule type" value="Genomic_DNA"/>
</dbReference>
<keyword evidence="1" id="KW-1133">Transmembrane helix</keyword>
<dbReference type="Proteomes" id="UP001432027">
    <property type="component" value="Unassembled WGS sequence"/>
</dbReference>
<keyword evidence="3" id="KW-1185">Reference proteome</keyword>
<sequence>MQSAPEKFVRLCERFPLLQLVQSIALLLTLVPISIMIYAVQKSVLHPNCRVMLTLWSLSQLCHHLVVGYLIFHS</sequence>
<protein>
    <recommendedName>
        <fullName evidence="4">G protein-coupled receptor</fullName>
    </recommendedName>
</protein>
<keyword evidence="1" id="KW-0472">Membrane</keyword>
<comment type="caution">
    <text evidence="2">The sequence shown here is derived from an EMBL/GenBank/DDBJ whole genome shotgun (WGS) entry which is preliminary data.</text>
</comment>
<gene>
    <name evidence="2" type="ORF">PENTCL1PPCAC_25491</name>
</gene>
<keyword evidence="1" id="KW-0812">Transmembrane</keyword>
<evidence type="ECO:0000313" key="2">
    <source>
        <dbReference type="EMBL" id="GMT03317.1"/>
    </source>
</evidence>
<name>A0AAV5U9T0_9BILA</name>
<accession>A0AAV5U9T0</accession>
<evidence type="ECO:0000313" key="3">
    <source>
        <dbReference type="Proteomes" id="UP001432027"/>
    </source>
</evidence>
<reference evidence="2" key="1">
    <citation type="submission" date="2023-10" db="EMBL/GenBank/DDBJ databases">
        <title>Genome assembly of Pristionchus species.</title>
        <authorList>
            <person name="Yoshida K."/>
            <person name="Sommer R.J."/>
        </authorList>
    </citation>
    <scope>NUCLEOTIDE SEQUENCE</scope>
    <source>
        <strain evidence="2">RS0144</strain>
    </source>
</reference>
<evidence type="ECO:0008006" key="4">
    <source>
        <dbReference type="Google" id="ProtNLM"/>
    </source>
</evidence>
<feature type="non-terminal residue" evidence="2">
    <location>
        <position position="74"/>
    </location>
</feature>
<proteinExistence type="predicted"/>
<evidence type="ECO:0000256" key="1">
    <source>
        <dbReference type="SAM" id="Phobius"/>
    </source>
</evidence>
<dbReference type="AlphaFoldDB" id="A0AAV5U9T0"/>
<organism evidence="2 3">
    <name type="scientific">Pristionchus entomophagus</name>
    <dbReference type="NCBI Taxonomy" id="358040"/>
    <lineage>
        <taxon>Eukaryota</taxon>
        <taxon>Metazoa</taxon>
        <taxon>Ecdysozoa</taxon>
        <taxon>Nematoda</taxon>
        <taxon>Chromadorea</taxon>
        <taxon>Rhabditida</taxon>
        <taxon>Rhabditina</taxon>
        <taxon>Diplogasteromorpha</taxon>
        <taxon>Diplogasteroidea</taxon>
        <taxon>Neodiplogasteridae</taxon>
        <taxon>Pristionchus</taxon>
    </lineage>
</organism>